<protein>
    <recommendedName>
        <fullName evidence="5">Tetratricopeptide repeat protein</fullName>
    </recommendedName>
</protein>
<name>A0A4R9LWU5_9LEPT</name>
<evidence type="ECO:0000256" key="2">
    <source>
        <dbReference type="SAM" id="SignalP"/>
    </source>
</evidence>
<organism evidence="3 4">
    <name type="scientific">Leptospira ilyithenensis</name>
    <dbReference type="NCBI Taxonomy" id="2484901"/>
    <lineage>
        <taxon>Bacteria</taxon>
        <taxon>Pseudomonadati</taxon>
        <taxon>Spirochaetota</taxon>
        <taxon>Spirochaetia</taxon>
        <taxon>Leptospirales</taxon>
        <taxon>Leptospiraceae</taxon>
        <taxon>Leptospira</taxon>
    </lineage>
</organism>
<evidence type="ECO:0000256" key="1">
    <source>
        <dbReference type="SAM" id="Phobius"/>
    </source>
</evidence>
<keyword evidence="2" id="KW-0732">Signal</keyword>
<feature type="chain" id="PRO_5021003380" description="Tetratricopeptide repeat protein" evidence="2">
    <location>
        <begin position="23"/>
        <end position="194"/>
    </location>
</feature>
<dbReference type="RefSeq" id="WP_135762899.1">
    <property type="nucleotide sequence ID" value="NZ_RQHV01000016.1"/>
</dbReference>
<gene>
    <name evidence="3" type="ORF">EHS11_02775</name>
</gene>
<keyword evidence="1" id="KW-0472">Membrane</keyword>
<keyword evidence="1" id="KW-0812">Transmembrane</keyword>
<reference evidence="3" key="1">
    <citation type="journal article" date="2019" name="PLoS Negl. Trop. Dis.">
        <title>Revisiting the worldwide diversity of Leptospira species in the environment.</title>
        <authorList>
            <person name="Vincent A.T."/>
            <person name="Schiettekatte O."/>
            <person name="Bourhy P."/>
            <person name="Veyrier F.J."/>
            <person name="Picardeau M."/>
        </authorList>
    </citation>
    <scope>NUCLEOTIDE SEQUENCE [LARGE SCALE GENOMIC DNA]</scope>
    <source>
        <strain evidence="3">201400974</strain>
    </source>
</reference>
<dbReference type="OrthoDB" id="328311at2"/>
<keyword evidence="4" id="KW-1185">Reference proteome</keyword>
<dbReference type="EMBL" id="RQHV01000016">
    <property type="protein sequence ID" value="TGN14059.1"/>
    <property type="molecule type" value="Genomic_DNA"/>
</dbReference>
<keyword evidence="1" id="KW-1133">Transmembrane helix</keyword>
<accession>A0A4R9LWU5</accession>
<evidence type="ECO:0000313" key="3">
    <source>
        <dbReference type="EMBL" id="TGN14059.1"/>
    </source>
</evidence>
<feature type="transmembrane region" description="Helical" evidence="1">
    <location>
        <begin position="162"/>
        <end position="188"/>
    </location>
</feature>
<sequence>MKARVLILLFISSFLIQLPISADCISEEDSFVFRMKIKEGKFKEASDDLEVLSSRCPENAKLELLETELWIDQGEELYKNKQFKSAFPFFKNAYARWRTNPLVKQRYNELSDKILTDEPITVTKRVVTIQEKIELPIATENQNDWEEKVRLFSKLDILEERIWILTLIVGILISLNLVFAVGILVRYLSRVLKR</sequence>
<dbReference type="AlphaFoldDB" id="A0A4R9LWU5"/>
<comment type="caution">
    <text evidence="3">The sequence shown here is derived from an EMBL/GenBank/DDBJ whole genome shotgun (WGS) entry which is preliminary data.</text>
</comment>
<feature type="signal peptide" evidence="2">
    <location>
        <begin position="1"/>
        <end position="22"/>
    </location>
</feature>
<dbReference type="Proteomes" id="UP000298264">
    <property type="component" value="Unassembled WGS sequence"/>
</dbReference>
<evidence type="ECO:0008006" key="5">
    <source>
        <dbReference type="Google" id="ProtNLM"/>
    </source>
</evidence>
<evidence type="ECO:0000313" key="4">
    <source>
        <dbReference type="Proteomes" id="UP000298264"/>
    </source>
</evidence>
<proteinExistence type="predicted"/>